<evidence type="ECO:0000256" key="6">
    <source>
        <dbReference type="ARBA" id="ARBA00025757"/>
    </source>
</evidence>
<organism evidence="8">
    <name type="scientific">Vitis vinifera</name>
    <name type="common">Grape</name>
    <dbReference type="NCBI Taxonomy" id="29760"/>
    <lineage>
        <taxon>Eukaryota</taxon>
        <taxon>Viridiplantae</taxon>
        <taxon>Streptophyta</taxon>
        <taxon>Embryophyta</taxon>
        <taxon>Tracheophyta</taxon>
        <taxon>Spermatophyta</taxon>
        <taxon>Magnoliopsida</taxon>
        <taxon>eudicotyledons</taxon>
        <taxon>Gunneridae</taxon>
        <taxon>Pentapetalae</taxon>
        <taxon>rosids</taxon>
        <taxon>Vitales</taxon>
        <taxon>Vitaceae</taxon>
        <taxon>Viteae</taxon>
        <taxon>Vitis</taxon>
    </lineage>
</organism>
<dbReference type="GO" id="GO:0003677">
    <property type="term" value="F:DNA binding"/>
    <property type="evidence" value="ECO:0007669"/>
    <property type="project" value="UniProtKB-KW"/>
</dbReference>
<reference evidence="8" key="1">
    <citation type="journal article" date="2007" name="PLoS ONE">
        <title>The first genome sequence of an elite grapevine cultivar (Pinot noir Vitis vinifera L.): coping with a highly heterozygous genome.</title>
        <authorList>
            <person name="Velasco R."/>
            <person name="Zharkikh A."/>
            <person name="Troggio M."/>
            <person name="Cartwright D.A."/>
            <person name="Cestaro A."/>
            <person name="Pruss D."/>
            <person name="Pindo M."/>
            <person name="FitzGerald L.M."/>
            <person name="Vezzulli S."/>
            <person name="Reid J."/>
            <person name="Malacarne G."/>
            <person name="Iliev D."/>
            <person name="Coppola G."/>
            <person name="Wardell B."/>
            <person name="Micheletti D."/>
            <person name="Macalma T."/>
            <person name="Facci M."/>
            <person name="Mitchell J.T."/>
            <person name="Perazzolli M."/>
            <person name="Eldredge G."/>
            <person name="Gatto P."/>
            <person name="Oyzerski R."/>
            <person name="Moretto M."/>
            <person name="Gutin N."/>
            <person name="Stefanini M."/>
            <person name="Chen Y."/>
            <person name="Segala C."/>
            <person name="Davenport C."/>
            <person name="Dematte L."/>
            <person name="Mraz A."/>
            <person name="Battilana J."/>
            <person name="Stormo K."/>
            <person name="Costa F."/>
            <person name="Tao Q."/>
            <person name="Si-Ammour A."/>
            <person name="Harkins T."/>
            <person name="Lackey A."/>
            <person name="Perbost C."/>
            <person name="Taillon B."/>
            <person name="Stella A."/>
            <person name="Solovyev V."/>
            <person name="Fawcett J.A."/>
            <person name="Sterck L."/>
            <person name="Vandepoele K."/>
            <person name="Grando S.M."/>
            <person name="Toppo S."/>
            <person name="Moser C."/>
            <person name="Lanchbury J."/>
            <person name="Bogden R."/>
            <person name="Skolnick M."/>
            <person name="Sgaramella V."/>
            <person name="Bhatnagar S.K."/>
            <person name="Fontana P."/>
            <person name="Gutin A."/>
            <person name="Van de Peer Y."/>
            <person name="Salamini F."/>
            <person name="Viola R."/>
        </authorList>
    </citation>
    <scope>NUCLEOTIDE SEQUENCE</scope>
</reference>
<dbReference type="PANTHER" id="PTHR36758:SF1">
    <property type="entry name" value="OS01G0342800 PROTEIN"/>
    <property type="match status" value="1"/>
</dbReference>
<dbReference type="ExpressionAtlas" id="A5BB37">
    <property type="expression patterns" value="baseline and differential"/>
</dbReference>
<dbReference type="CDD" id="cd11393">
    <property type="entry name" value="bHLH_AtbHLH_like"/>
    <property type="match status" value="1"/>
</dbReference>
<evidence type="ECO:0000256" key="2">
    <source>
        <dbReference type="ARBA" id="ARBA00023015"/>
    </source>
</evidence>
<sequence>MYQEQVNNRERVCRWKFETWERMKKALKAYGAVLRLVRRLPKDTRPYYAKYARENFVNYREVDAADPNALNDLFNRTYTHSLWVLNKLIKEFNVMDLGIFEAICETETAKVPAYGSSLRRKNWCVWGANREEENRVKRVGGRNHGFLGARFPPMADSEGFGEDHLSGGSFSQLLFSDDVVGLDIDESFAYSPSFSNEKPPKMLCFGGYQSEVGKNEMGQAICRCQPRAASPKLRREVRETLRRPNRRIPRPAAMSRSEKQTTPFACRIFLLGLPLSLQSTSLFSAKFKYQVKKEKLGERITALQQLVSPFGKTDTASVLHEAMGYIRFLQDQVAGVVFSILANPAFIGPHEGGENGEEKSSKDLRSRGLCLVPVECTEHVANNNGADYWSPAMANTSSKK</sequence>
<dbReference type="EMBL" id="AM452979">
    <property type="protein sequence ID" value="CAN67722.1"/>
    <property type="molecule type" value="Genomic_DNA"/>
</dbReference>
<gene>
    <name evidence="8" type="ORF">VITISV_006021</name>
</gene>
<dbReference type="InterPro" id="IPR045291">
    <property type="entry name" value="Complex1_LYR_LYRM9"/>
</dbReference>
<evidence type="ECO:0000256" key="3">
    <source>
        <dbReference type="ARBA" id="ARBA00023125"/>
    </source>
</evidence>
<keyword evidence="5" id="KW-0539">Nucleus</keyword>
<evidence type="ECO:0000256" key="5">
    <source>
        <dbReference type="ARBA" id="ARBA00023242"/>
    </source>
</evidence>
<evidence type="ECO:0000256" key="1">
    <source>
        <dbReference type="ARBA" id="ARBA00004123"/>
    </source>
</evidence>
<dbReference type="GO" id="GO:0005634">
    <property type="term" value="C:nucleus"/>
    <property type="evidence" value="ECO:0007669"/>
    <property type="project" value="UniProtKB-SubCell"/>
</dbReference>
<dbReference type="InterPro" id="IPR036638">
    <property type="entry name" value="HLH_DNA-bd_sf"/>
</dbReference>
<dbReference type="GO" id="GO:0046983">
    <property type="term" value="F:protein dimerization activity"/>
    <property type="evidence" value="ECO:0007669"/>
    <property type="project" value="InterPro"/>
</dbReference>
<evidence type="ECO:0000256" key="4">
    <source>
        <dbReference type="ARBA" id="ARBA00023163"/>
    </source>
</evidence>
<comment type="similarity">
    <text evidence="6">Belongs to the complex I LYR family. LYRM9 subfamily.</text>
</comment>
<keyword evidence="4" id="KW-0804">Transcription</keyword>
<name>A5BB37_VITVI</name>
<dbReference type="InterPro" id="IPR011598">
    <property type="entry name" value="bHLH_dom"/>
</dbReference>
<evidence type="ECO:0000313" key="8">
    <source>
        <dbReference type="EMBL" id="CAN67722.1"/>
    </source>
</evidence>
<keyword evidence="2" id="KW-0805">Transcription regulation</keyword>
<dbReference type="SUPFAM" id="SSF47459">
    <property type="entry name" value="HLH, helix-loop-helix DNA-binding domain"/>
    <property type="match status" value="1"/>
</dbReference>
<proteinExistence type="inferred from homology"/>
<feature type="domain" description="BHLH" evidence="7">
    <location>
        <begin position="280"/>
        <end position="329"/>
    </location>
</feature>
<dbReference type="PROSITE" id="PS50888">
    <property type="entry name" value="BHLH"/>
    <property type="match status" value="1"/>
</dbReference>
<dbReference type="CDD" id="cd20269">
    <property type="entry name" value="Complex1_LYR_LYRM9"/>
    <property type="match status" value="1"/>
</dbReference>
<keyword evidence="3" id="KW-0238">DNA-binding</keyword>
<comment type="subcellular location">
    <subcellularLocation>
        <location evidence="1">Nucleus</location>
    </subcellularLocation>
</comment>
<protein>
    <recommendedName>
        <fullName evidence="7">BHLH domain-containing protein</fullName>
    </recommendedName>
</protein>
<dbReference type="OrthoDB" id="190541at2759"/>
<evidence type="ECO:0000259" key="7">
    <source>
        <dbReference type="PROSITE" id="PS50888"/>
    </source>
</evidence>
<dbReference type="AlphaFoldDB" id="A5BB37"/>
<dbReference type="PANTHER" id="PTHR36758">
    <property type="entry name" value="OS01G0342800 PROTEIN"/>
    <property type="match status" value="1"/>
</dbReference>
<dbReference type="InterPro" id="IPR045239">
    <property type="entry name" value="bHLH95_bHLH"/>
</dbReference>
<accession>A5BB37</accession>